<dbReference type="Proteomes" id="UP000315914">
    <property type="component" value="Unassembled WGS sequence"/>
</dbReference>
<dbReference type="InterPro" id="IPR032710">
    <property type="entry name" value="NTF2-like_dom_sf"/>
</dbReference>
<evidence type="ECO:0000313" key="3">
    <source>
        <dbReference type="Proteomes" id="UP000315914"/>
    </source>
</evidence>
<dbReference type="STRING" id="1399419.A5906_19690"/>
<keyword evidence="3" id="KW-1185">Reference proteome</keyword>
<reference evidence="2 3" key="1">
    <citation type="submission" date="2019-06" db="EMBL/GenBank/DDBJ databases">
        <title>Genomic Encyclopedia of Type Strains, Phase IV (KMG-V): Genome sequencing to study the core and pangenomes of soil and plant-associated prokaryotes.</title>
        <authorList>
            <person name="Whitman W."/>
        </authorList>
    </citation>
    <scope>NUCLEOTIDE SEQUENCE [LARGE SCALE GENOMIC DNA]</scope>
    <source>
        <strain evidence="2 3">BR 10556</strain>
    </source>
</reference>
<feature type="domain" description="SnoaL-like" evidence="1">
    <location>
        <begin position="10"/>
        <end position="103"/>
    </location>
</feature>
<organism evidence="2 3">
    <name type="scientific">Bradyrhizobium sacchari</name>
    <dbReference type="NCBI Taxonomy" id="1399419"/>
    <lineage>
        <taxon>Bacteria</taxon>
        <taxon>Pseudomonadati</taxon>
        <taxon>Pseudomonadota</taxon>
        <taxon>Alphaproteobacteria</taxon>
        <taxon>Hyphomicrobiales</taxon>
        <taxon>Nitrobacteraceae</taxon>
        <taxon>Bradyrhizobium</taxon>
    </lineage>
</organism>
<gene>
    <name evidence="2" type="ORF">FBZ95_102387</name>
</gene>
<dbReference type="Gene3D" id="3.10.450.50">
    <property type="match status" value="1"/>
</dbReference>
<dbReference type="RefSeq" id="WP_080133475.1">
    <property type="nucleotide sequence ID" value="NZ_LWIG01000001.1"/>
</dbReference>
<evidence type="ECO:0000259" key="1">
    <source>
        <dbReference type="Pfam" id="PF12680"/>
    </source>
</evidence>
<comment type="caution">
    <text evidence="2">The sequence shown here is derived from an EMBL/GenBank/DDBJ whole genome shotgun (WGS) entry which is preliminary data.</text>
</comment>
<dbReference type="AlphaFoldDB" id="A0A560KCW2"/>
<dbReference type="Pfam" id="PF12680">
    <property type="entry name" value="SnoaL_2"/>
    <property type="match status" value="1"/>
</dbReference>
<dbReference type="EMBL" id="VITW01000002">
    <property type="protein sequence ID" value="TWB81168.1"/>
    <property type="molecule type" value="Genomic_DNA"/>
</dbReference>
<dbReference type="OrthoDB" id="8249151at2"/>
<evidence type="ECO:0000313" key="2">
    <source>
        <dbReference type="EMBL" id="TWB81168.1"/>
    </source>
</evidence>
<proteinExistence type="predicted"/>
<dbReference type="InterPro" id="IPR037401">
    <property type="entry name" value="SnoaL-like"/>
</dbReference>
<sequence>MSDFDQMGIVVDWVDACRKGDLAMLLDLYADDAQVECTCNGTQRYRGRHELESYWRSRLSTFSSAGFGLEEIMPAPHGVDLEYSVAGVLRIHASFRFSPEGKIYSTLCTPSLQNTHDGCAC</sequence>
<accession>A0A560KCW2</accession>
<name>A0A560KCW2_9BRAD</name>
<dbReference type="SUPFAM" id="SSF54427">
    <property type="entry name" value="NTF2-like"/>
    <property type="match status" value="1"/>
</dbReference>
<protein>
    <submittedName>
        <fullName evidence="2">SnoaL-like protein</fullName>
    </submittedName>
</protein>